<accession>A0ACC1J3X2</accession>
<reference evidence="1" key="1">
    <citation type="submission" date="2022-07" db="EMBL/GenBank/DDBJ databases">
        <title>Phylogenomic reconstructions and comparative analyses of Kickxellomycotina fungi.</title>
        <authorList>
            <person name="Reynolds N.K."/>
            <person name="Stajich J.E."/>
            <person name="Barry K."/>
            <person name="Grigoriev I.V."/>
            <person name="Crous P."/>
            <person name="Smith M.E."/>
        </authorList>
    </citation>
    <scope>NUCLEOTIDE SEQUENCE</scope>
    <source>
        <strain evidence="1">NRRL 5244</strain>
    </source>
</reference>
<feature type="non-terminal residue" evidence="1">
    <location>
        <position position="249"/>
    </location>
</feature>
<evidence type="ECO:0000313" key="2">
    <source>
        <dbReference type="Proteomes" id="UP001150603"/>
    </source>
</evidence>
<protein>
    <submittedName>
        <fullName evidence="1">Uncharacterized protein</fullName>
    </submittedName>
</protein>
<proteinExistence type="predicted"/>
<dbReference type="EMBL" id="JANBPW010003936">
    <property type="protein sequence ID" value="KAJ1936291.1"/>
    <property type="molecule type" value="Genomic_DNA"/>
</dbReference>
<evidence type="ECO:0000313" key="1">
    <source>
        <dbReference type="EMBL" id="KAJ1936291.1"/>
    </source>
</evidence>
<gene>
    <name evidence="1" type="ORF">FBU59_005100</name>
</gene>
<comment type="caution">
    <text evidence="1">The sequence shown here is derived from an EMBL/GenBank/DDBJ whole genome shotgun (WGS) entry which is preliminary data.</text>
</comment>
<keyword evidence="2" id="KW-1185">Reference proteome</keyword>
<dbReference type="Proteomes" id="UP001150603">
    <property type="component" value="Unassembled WGS sequence"/>
</dbReference>
<name>A0ACC1J3X2_9FUNG</name>
<organism evidence="1 2">
    <name type="scientific">Linderina macrospora</name>
    <dbReference type="NCBI Taxonomy" id="4868"/>
    <lineage>
        <taxon>Eukaryota</taxon>
        <taxon>Fungi</taxon>
        <taxon>Fungi incertae sedis</taxon>
        <taxon>Zoopagomycota</taxon>
        <taxon>Kickxellomycotina</taxon>
        <taxon>Kickxellomycetes</taxon>
        <taxon>Kickxellales</taxon>
        <taxon>Kickxellaceae</taxon>
        <taxon>Linderina</taxon>
    </lineage>
</organism>
<sequence length="249" mass="28740">MSATEIRERYIKFFERNGHTHQSSSDIVPKNDSTLLFTNAGMVPFKQYFLNPSTAPFKTVTTVQKCVRAGGKHNDLDQVGYTPRHHTFFEMLGNFSFGAYGKREIIHMAWRFIIEELKMPKENLRVTVHESDDEAYAVWKDEVGVDPKRIVRLGDEDNFWSMGAGEGPCGVSSEIFWDTKNPKYSEDDEERWLEFWNLVFMQNYRDASGGLRKLDVPCIDTGMGLERVASILQGKKNNFDTDEFQTIIR</sequence>